<feature type="region of interest" description="Disordered" evidence="1">
    <location>
        <begin position="67"/>
        <end position="226"/>
    </location>
</feature>
<name>A0A8E2APG6_9APHY</name>
<dbReference type="AlphaFoldDB" id="A0A8E2APG6"/>
<protein>
    <submittedName>
        <fullName evidence="2">Uncharacterized protein</fullName>
    </submittedName>
</protein>
<feature type="compositionally biased region" description="Low complexity" evidence="1">
    <location>
        <begin position="195"/>
        <end position="215"/>
    </location>
</feature>
<dbReference type="EMBL" id="KV722503">
    <property type="protein sequence ID" value="OCH87004.1"/>
    <property type="molecule type" value="Genomic_DNA"/>
</dbReference>
<reference evidence="2 3" key="1">
    <citation type="submission" date="2016-07" db="EMBL/GenBank/DDBJ databases">
        <title>Draft genome of the white-rot fungus Obba rivulosa 3A-2.</title>
        <authorList>
            <consortium name="DOE Joint Genome Institute"/>
            <person name="Miettinen O."/>
            <person name="Riley R."/>
            <person name="Acob R."/>
            <person name="Barry K."/>
            <person name="Cullen D."/>
            <person name="De Vries R."/>
            <person name="Hainaut M."/>
            <person name="Hatakka A."/>
            <person name="Henrissat B."/>
            <person name="Hilden K."/>
            <person name="Kuo R."/>
            <person name="Labutti K."/>
            <person name="Lipzen A."/>
            <person name="Makela M.R."/>
            <person name="Sandor L."/>
            <person name="Spatafora J.W."/>
            <person name="Grigoriev I.V."/>
            <person name="Hibbett D.S."/>
        </authorList>
    </citation>
    <scope>NUCLEOTIDE SEQUENCE [LARGE SCALE GENOMIC DNA]</scope>
    <source>
        <strain evidence="2 3">3A-2</strain>
    </source>
</reference>
<evidence type="ECO:0000313" key="2">
    <source>
        <dbReference type="EMBL" id="OCH87004.1"/>
    </source>
</evidence>
<feature type="compositionally biased region" description="Polar residues" evidence="1">
    <location>
        <begin position="281"/>
        <end position="302"/>
    </location>
</feature>
<organism evidence="2 3">
    <name type="scientific">Obba rivulosa</name>
    <dbReference type="NCBI Taxonomy" id="1052685"/>
    <lineage>
        <taxon>Eukaryota</taxon>
        <taxon>Fungi</taxon>
        <taxon>Dikarya</taxon>
        <taxon>Basidiomycota</taxon>
        <taxon>Agaricomycotina</taxon>
        <taxon>Agaricomycetes</taxon>
        <taxon>Polyporales</taxon>
        <taxon>Gelatoporiaceae</taxon>
        <taxon>Obba</taxon>
    </lineage>
</organism>
<gene>
    <name evidence="2" type="ORF">OBBRIDRAFT_837740</name>
</gene>
<feature type="region of interest" description="Disordered" evidence="1">
    <location>
        <begin position="437"/>
        <end position="498"/>
    </location>
</feature>
<evidence type="ECO:0000256" key="1">
    <source>
        <dbReference type="SAM" id="MobiDB-lite"/>
    </source>
</evidence>
<sequence>MSEIALEEIFDWADYEKDHPRVWIDEETYKRNEAIAWMKSILGMPLWPMFNYGRTLVTAVMAPWDASSGPMQPDPSSLSTTTTQENRKETKGVHFDHARGDNKAHIFDSEGSFNSGGQTPSPAPYTMHPTSSTMMQAAHAASTPIISNTTKSPTGDISQRPASLSPPSPESDFPVSGLRSTAACSPPTPSPPESPALLATSKASPSPAPSCSPTSDRAGPADGRSERPHVYAQEALMMTIMRMHYSQDAGAMSPVRVTPSLPEPSKTRRSSRHVAPPPKIPQTTTMLPHPTSQPRAQPSTKSKQGRSILPHPTKPDVHIDHVEGECEGGKQHLHGDDCVVVCRWMVDGEPCGHLITSEAAAFKHVQAHAILEGGLCKWIGCSEHLAGTSWRKHIVNIHCGYYKDQCPGCSKIVRRGLLPSRHSHCLEKLAAGGLGGVSGAGEHAGEGPGGHGEERQDEDEESDEEVQSRSRKRRTIDEDAGADAVKKRRKISAPNIID</sequence>
<feature type="compositionally biased region" description="Basic and acidic residues" evidence="1">
    <location>
        <begin position="85"/>
        <end position="108"/>
    </location>
</feature>
<feature type="compositionally biased region" description="Polar residues" evidence="1">
    <location>
        <begin position="74"/>
        <end position="84"/>
    </location>
</feature>
<dbReference type="Proteomes" id="UP000250043">
    <property type="component" value="Unassembled WGS sequence"/>
</dbReference>
<accession>A0A8E2APG6</accession>
<keyword evidence="3" id="KW-1185">Reference proteome</keyword>
<feature type="compositionally biased region" description="Polar residues" evidence="1">
    <location>
        <begin position="111"/>
        <end position="120"/>
    </location>
</feature>
<feature type="compositionally biased region" description="Polar residues" evidence="1">
    <location>
        <begin position="144"/>
        <end position="162"/>
    </location>
</feature>
<feature type="region of interest" description="Disordered" evidence="1">
    <location>
        <begin position="253"/>
        <end position="318"/>
    </location>
</feature>
<proteinExistence type="predicted"/>
<evidence type="ECO:0000313" key="3">
    <source>
        <dbReference type="Proteomes" id="UP000250043"/>
    </source>
</evidence>
<feature type="compositionally biased region" description="Acidic residues" evidence="1">
    <location>
        <begin position="455"/>
        <end position="465"/>
    </location>
</feature>